<feature type="region of interest" description="Disordered" evidence="1">
    <location>
        <begin position="364"/>
        <end position="504"/>
    </location>
</feature>
<feature type="compositionally biased region" description="Basic and acidic residues" evidence="1">
    <location>
        <begin position="632"/>
        <end position="646"/>
    </location>
</feature>
<feature type="region of interest" description="Disordered" evidence="1">
    <location>
        <begin position="859"/>
        <end position="879"/>
    </location>
</feature>
<gene>
    <name evidence="2" type="ORF">DSL72_002726</name>
</gene>
<feature type="region of interest" description="Disordered" evidence="1">
    <location>
        <begin position="554"/>
        <end position="646"/>
    </location>
</feature>
<dbReference type="Proteomes" id="UP000672032">
    <property type="component" value="Chromosome 3"/>
</dbReference>
<feature type="compositionally biased region" description="Basic and acidic residues" evidence="1">
    <location>
        <begin position="364"/>
        <end position="388"/>
    </location>
</feature>
<dbReference type="AlphaFoldDB" id="A0A8A3PDG9"/>
<feature type="compositionally biased region" description="Basic and acidic residues" evidence="1">
    <location>
        <begin position="396"/>
        <end position="419"/>
    </location>
</feature>
<feature type="compositionally biased region" description="Basic and acidic residues" evidence="1">
    <location>
        <begin position="668"/>
        <end position="683"/>
    </location>
</feature>
<accession>A0A8A3PDG9</accession>
<feature type="compositionally biased region" description="Basic and acidic residues" evidence="1">
    <location>
        <begin position="606"/>
        <end position="621"/>
    </location>
</feature>
<evidence type="ECO:0000256" key="1">
    <source>
        <dbReference type="SAM" id="MobiDB-lite"/>
    </source>
</evidence>
<feature type="region of interest" description="Disordered" evidence="1">
    <location>
        <begin position="1018"/>
        <end position="1037"/>
    </location>
</feature>
<dbReference type="EMBL" id="CP063407">
    <property type="protein sequence ID" value="QSZ33140.1"/>
    <property type="molecule type" value="Genomic_DNA"/>
</dbReference>
<protein>
    <submittedName>
        <fullName evidence="2">Uncharacterized protein</fullName>
    </submittedName>
</protein>
<evidence type="ECO:0000313" key="3">
    <source>
        <dbReference type="Proteomes" id="UP000672032"/>
    </source>
</evidence>
<feature type="compositionally biased region" description="Basic and acidic residues" evidence="1">
    <location>
        <begin position="430"/>
        <end position="451"/>
    </location>
</feature>
<name>A0A8A3PDG9_9HELO</name>
<feature type="compositionally biased region" description="Polar residues" evidence="1">
    <location>
        <begin position="769"/>
        <end position="797"/>
    </location>
</feature>
<feature type="compositionally biased region" description="Basic and acidic residues" evidence="1">
    <location>
        <begin position="690"/>
        <end position="704"/>
    </location>
</feature>
<feature type="region of interest" description="Disordered" evidence="1">
    <location>
        <begin position="765"/>
        <end position="805"/>
    </location>
</feature>
<feature type="compositionally biased region" description="Basic and acidic residues" evidence="1">
    <location>
        <begin position="494"/>
        <end position="504"/>
    </location>
</feature>
<proteinExistence type="predicted"/>
<evidence type="ECO:0000313" key="2">
    <source>
        <dbReference type="EMBL" id="QSZ33140.1"/>
    </source>
</evidence>
<feature type="compositionally biased region" description="Polar residues" evidence="1">
    <location>
        <begin position="719"/>
        <end position="733"/>
    </location>
</feature>
<feature type="compositionally biased region" description="Basic and acidic residues" evidence="1">
    <location>
        <begin position="462"/>
        <end position="483"/>
    </location>
</feature>
<sequence length="1076" mass="121484">MLSSQLASVSQTTTSPLILYGSMLASTKILQSAASVSNPSRHNQQTRAFRWGGCWSSYLDAGFEKEIQRRHRRLKYRCLEALDRKFAWDHHPSTFMKHFGKNFGCSAWMARDVGAGGQWVHMDRIVKTRDDAETVPRDAEHVERVPAYNRAMHNFLRSKTIYFSPARSKYTFKADVENTESGESIRLSQADESYWKNLSSKIELNRQTADEDYEIDPITNRKVFKKEKAVEIPVKKFTGYRRRFQNLVPPDANDATQADIENYNKPFMYNEPDGRLPKMPDSTEQGLKDYDKVSEGYKPFLFREPDGKLPEKPDSVQESLKEYDAQGYKPFFHNEPDGQPPQKADPIEEGLRGYDDCASYSAFRYREPDGKLPEKPDTVQESLKDYDATKTYGSFRHNEPDGKLPEKPDPVQESLKDYDATTSYGSFRYNEPDGKLPEKPDSVEESLKDYDANTSYGPFRYNEPDGKFPEKPDPIQESLKDYDTNTSYGSFRYNEPDGKFPERPDLVQESLKDYDANTSYGSFRYNEPDGKFPEKPDLARDALKEYDQKQARITQRYGSDSEVHTIKPSERDTTAEALQEYDSRTPYCPIRKSKSSQSPILSHGYPDTDTREDLDLLRASDVRAASGIIKNPKRESPEEKATKREQLEEAFKEAHQNVVEYAREIAAEQKSKGQAETKARELSGEGADALQKKDEKAYVREAQKRKVTGNFVRDFPEQFQRSWTQQKNGTATLTPKDAPKKLELSSTAEVDQAVQKAEKEYIDGLGSAASFSRKPNTPRLQTSLDRANTKSTSSQPDLTKAKAEVDPYSKVPQGLETSYKEECANQGKNQYLFHPMGSPGNNPIRSIYEDEYGKIDSKHRQVPANDAKTRDIPGEISVDGPEPTTYKVLAYDSATQSINIAETTSIVTDNASTLTPAEVLLRLSNPAKFFPHFQPLQAEGYEIISGGGDILVFRKVRPAKRSSTQADLKKNSRTNPIDGMQVATGRFASPTGFVNHDLPESAEAPFKSNIDVRREEPVFSGKSSWEDGTETKRKKPSKTKRIFLGGAIVGSGCYAIGVVTEYFRTGGIDGKGPHGF</sequence>
<feature type="region of interest" description="Disordered" evidence="1">
    <location>
        <begin position="332"/>
        <end position="352"/>
    </location>
</feature>
<dbReference type="OrthoDB" id="3946750at2759"/>
<reference evidence="2" key="1">
    <citation type="submission" date="2020-10" db="EMBL/GenBank/DDBJ databases">
        <title>Genome Sequence of Monilinia vaccinii-corymbosi Sheds Light on Mummy Berry Disease Infection of Blueberry and Mating Type.</title>
        <authorList>
            <person name="Yow A.G."/>
            <person name="Zhang Y."/>
            <person name="Bansal K."/>
            <person name="Eacker S.M."/>
            <person name="Sullivan S."/>
            <person name="Liachko I."/>
            <person name="Cubeta M.A."/>
            <person name="Rollins J.A."/>
            <person name="Ashrafi H."/>
        </authorList>
    </citation>
    <scope>NUCLEOTIDE SEQUENCE</scope>
    <source>
        <strain evidence="2">RL-1</strain>
    </source>
</reference>
<keyword evidence="3" id="KW-1185">Reference proteome</keyword>
<organism evidence="2 3">
    <name type="scientific">Monilinia vaccinii-corymbosi</name>
    <dbReference type="NCBI Taxonomy" id="61207"/>
    <lineage>
        <taxon>Eukaryota</taxon>
        <taxon>Fungi</taxon>
        <taxon>Dikarya</taxon>
        <taxon>Ascomycota</taxon>
        <taxon>Pezizomycotina</taxon>
        <taxon>Leotiomycetes</taxon>
        <taxon>Helotiales</taxon>
        <taxon>Sclerotiniaceae</taxon>
        <taxon>Monilinia</taxon>
    </lineage>
</organism>
<feature type="compositionally biased region" description="Basic and acidic residues" evidence="1">
    <location>
        <begin position="559"/>
        <end position="574"/>
    </location>
</feature>
<feature type="region of interest" description="Disordered" evidence="1">
    <location>
        <begin position="668"/>
        <end position="747"/>
    </location>
</feature>